<dbReference type="AlphaFoldDB" id="A0A2T4UCU2"/>
<dbReference type="RefSeq" id="WP_107571149.1">
    <property type="nucleotide sequence ID" value="NZ_PYYB01000004.1"/>
</dbReference>
<proteinExistence type="predicted"/>
<reference evidence="2 3" key="1">
    <citation type="submission" date="2018-03" db="EMBL/GenBank/DDBJ databases">
        <title>Aquarubrobacter algicola gen. nov., sp. nov., a novel actinobacterium isolated from shallow eutrophic lake during the end of cyanobacterial harmful algal blooms.</title>
        <authorList>
            <person name="Chun S.J."/>
        </authorList>
    </citation>
    <scope>NUCLEOTIDE SEQUENCE [LARGE SCALE GENOMIC DNA]</scope>
    <source>
        <strain evidence="2 3">Seoho-28</strain>
    </source>
</reference>
<comment type="caution">
    <text evidence="2">The sequence shown here is derived from an EMBL/GenBank/DDBJ whole genome shotgun (WGS) entry which is preliminary data.</text>
</comment>
<dbReference type="OrthoDB" id="9776971at2"/>
<dbReference type="GO" id="GO:0004553">
    <property type="term" value="F:hydrolase activity, hydrolyzing O-glycosyl compounds"/>
    <property type="evidence" value="ECO:0007669"/>
    <property type="project" value="TreeGrafter"/>
</dbReference>
<dbReference type="Proteomes" id="UP000240739">
    <property type="component" value="Unassembled WGS sequence"/>
</dbReference>
<keyword evidence="1" id="KW-0732">Signal</keyword>
<dbReference type="InterPro" id="IPR051923">
    <property type="entry name" value="Glycosyl_Hydrolase_39"/>
</dbReference>
<dbReference type="EMBL" id="PYYB01000004">
    <property type="protein sequence ID" value="PTL55048.1"/>
    <property type="molecule type" value="Genomic_DNA"/>
</dbReference>
<dbReference type="PANTHER" id="PTHR12631">
    <property type="entry name" value="ALPHA-L-IDURONIDASE"/>
    <property type="match status" value="1"/>
</dbReference>
<dbReference type="SUPFAM" id="SSF51445">
    <property type="entry name" value="(Trans)glycosidases"/>
    <property type="match status" value="1"/>
</dbReference>
<evidence type="ECO:0000313" key="3">
    <source>
        <dbReference type="Proteomes" id="UP000240739"/>
    </source>
</evidence>
<feature type="signal peptide" evidence="1">
    <location>
        <begin position="1"/>
        <end position="29"/>
    </location>
</feature>
<keyword evidence="3" id="KW-1185">Reference proteome</keyword>
<name>A0A2T4UCU2_9ACTN</name>
<dbReference type="Gene3D" id="3.20.20.80">
    <property type="entry name" value="Glycosidases"/>
    <property type="match status" value="1"/>
</dbReference>
<gene>
    <name evidence="2" type="ORF">C7Y72_20990</name>
</gene>
<dbReference type="InterPro" id="IPR017853">
    <property type="entry name" value="GH"/>
</dbReference>
<organism evidence="2 3">
    <name type="scientific">Paraconexibacter algicola</name>
    <dbReference type="NCBI Taxonomy" id="2133960"/>
    <lineage>
        <taxon>Bacteria</taxon>
        <taxon>Bacillati</taxon>
        <taxon>Actinomycetota</taxon>
        <taxon>Thermoleophilia</taxon>
        <taxon>Solirubrobacterales</taxon>
        <taxon>Paraconexibacteraceae</taxon>
        <taxon>Paraconexibacter</taxon>
    </lineage>
</organism>
<protein>
    <submittedName>
        <fullName evidence="2">Uncharacterized protein</fullName>
    </submittedName>
</protein>
<accession>A0A2T4UCU2</accession>
<dbReference type="PANTHER" id="PTHR12631:SF10">
    <property type="entry name" value="BETA-XYLOSIDASE-LIKE PROTEIN-RELATED"/>
    <property type="match status" value="1"/>
</dbReference>
<evidence type="ECO:0000256" key="1">
    <source>
        <dbReference type="SAM" id="SignalP"/>
    </source>
</evidence>
<sequence>MSHRRTTARRSLVLGLVGLGLLAPSGAQAAQNQLGIIQDDDLLVYRDDATRDAAMRQMKEIGVDVVRVTLLWDRVAEGARDTKALDKRFRKLGADDPRAYPKLNWDRYDRLVRAGKTLKIGVLFNITGPGPKWGHGKAPAGTKSAVAKAWKPKEREYYKFVQAVGKRYSGKYKDENDGRQRLPKVQLWSLWNEPNQAGWLAPQWENNKPASPALYRKLWFFGRRALTSTGHGGDLILAGETAPIGVAEQTAKSPMRPKRFLREFFCLDGNGAGCTDFDKEGPVQATAWAHHPYTKKNAPFQRESDPEALTLANIDELGALLDEAAAKGRVKQGLPIMSTEFGYETNPPDPFQGISLADQAQNIVLGEFLTYNNPRILGHSQFLLRDVSPVRKHKKDSKAYWFTYQSGLFNRTGTAKPAAGAWSFPLTAFTTAVVDPATGLRDVSVWGMLRFRPNDRPAGAQDQVTIQWLSADGTSGWLPVGPGPVTVTNGHGYFQAAVQTPGPGSIRAVWSNPNEKPFVAVSTIGKIG</sequence>
<evidence type="ECO:0000313" key="2">
    <source>
        <dbReference type="EMBL" id="PTL55048.1"/>
    </source>
</evidence>
<feature type="chain" id="PRO_5015532809" evidence="1">
    <location>
        <begin position="30"/>
        <end position="528"/>
    </location>
</feature>